<dbReference type="AlphaFoldDB" id="A0A2R6NJZ5"/>
<accession>A0A2R6NJZ5</accession>
<gene>
    <name evidence="1" type="ORF">PHLCEN_2v11464</name>
</gene>
<proteinExistence type="predicted"/>
<comment type="caution">
    <text evidence="1">The sequence shown here is derived from an EMBL/GenBank/DDBJ whole genome shotgun (WGS) entry which is preliminary data.</text>
</comment>
<evidence type="ECO:0000313" key="1">
    <source>
        <dbReference type="EMBL" id="PSR72656.1"/>
    </source>
</evidence>
<evidence type="ECO:0000313" key="2">
    <source>
        <dbReference type="Proteomes" id="UP000186601"/>
    </source>
</evidence>
<organism evidence="1 2">
    <name type="scientific">Hermanssonia centrifuga</name>
    <dbReference type="NCBI Taxonomy" id="98765"/>
    <lineage>
        <taxon>Eukaryota</taxon>
        <taxon>Fungi</taxon>
        <taxon>Dikarya</taxon>
        <taxon>Basidiomycota</taxon>
        <taxon>Agaricomycotina</taxon>
        <taxon>Agaricomycetes</taxon>
        <taxon>Polyporales</taxon>
        <taxon>Meruliaceae</taxon>
        <taxon>Hermanssonia</taxon>
    </lineage>
</organism>
<dbReference type="EMBL" id="MLYV02001143">
    <property type="protein sequence ID" value="PSR72656.1"/>
    <property type="molecule type" value="Genomic_DNA"/>
</dbReference>
<name>A0A2R6NJZ5_9APHY</name>
<protein>
    <submittedName>
        <fullName evidence="1">Uncharacterized protein</fullName>
    </submittedName>
</protein>
<reference evidence="1 2" key="1">
    <citation type="submission" date="2018-02" db="EMBL/GenBank/DDBJ databases">
        <title>Genome sequence of the basidiomycete white-rot fungus Phlebia centrifuga.</title>
        <authorList>
            <person name="Granchi Z."/>
            <person name="Peng M."/>
            <person name="de Vries R.P."/>
            <person name="Hilden K."/>
            <person name="Makela M.R."/>
            <person name="Grigoriev I."/>
            <person name="Riley R."/>
        </authorList>
    </citation>
    <scope>NUCLEOTIDE SEQUENCE [LARGE SCALE GENOMIC DNA]</scope>
    <source>
        <strain evidence="1 2">FBCC195</strain>
    </source>
</reference>
<dbReference type="Proteomes" id="UP000186601">
    <property type="component" value="Unassembled WGS sequence"/>
</dbReference>
<keyword evidence="2" id="KW-1185">Reference proteome</keyword>
<sequence>MGPYSIPSSHVNYGHPSLIYALLYFDGAQVHGFPFKLQGTSTTLDHNAFSHPGWAK</sequence>